<keyword evidence="4" id="KW-1133">Transmembrane helix</keyword>
<dbReference type="PANTHER" id="PTHR44196">
    <property type="entry name" value="DEHYDROGENASE/REDUCTASE SDR FAMILY MEMBER 7B"/>
    <property type="match status" value="1"/>
</dbReference>
<comment type="caution">
    <text evidence="6">The sequence shown here is derived from an EMBL/GenBank/DDBJ whole genome shotgun (WGS) entry which is preliminary data.</text>
</comment>
<evidence type="ECO:0000256" key="2">
    <source>
        <dbReference type="ARBA" id="ARBA00023002"/>
    </source>
</evidence>
<accession>A0A365TT71</accession>
<evidence type="ECO:0000256" key="4">
    <source>
        <dbReference type="SAM" id="Phobius"/>
    </source>
</evidence>
<dbReference type="InterPro" id="IPR036291">
    <property type="entry name" value="NAD(P)-bd_dom_sf"/>
</dbReference>
<comment type="similarity">
    <text evidence="1 3">Belongs to the short-chain dehydrogenases/reductases (SDR) family.</text>
</comment>
<dbReference type="PRINTS" id="PR00081">
    <property type="entry name" value="GDHRDH"/>
</dbReference>
<keyword evidence="4" id="KW-0472">Membrane</keyword>
<evidence type="ECO:0000259" key="5">
    <source>
        <dbReference type="SMART" id="SM00822"/>
    </source>
</evidence>
<keyword evidence="2" id="KW-0560">Oxidoreductase</keyword>
<evidence type="ECO:0000313" key="6">
    <source>
        <dbReference type="EMBL" id="RBI69275.1"/>
    </source>
</evidence>
<gene>
    <name evidence="6" type="ORF">DQ400_00845</name>
</gene>
<dbReference type="SUPFAM" id="SSF51735">
    <property type="entry name" value="NAD(P)-binding Rossmann-fold domains"/>
    <property type="match status" value="1"/>
</dbReference>
<dbReference type="PRINTS" id="PR00080">
    <property type="entry name" value="SDRFAMILY"/>
</dbReference>
<evidence type="ECO:0000313" key="7">
    <source>
        <dbReference type="Proteomes" id="UP000252204"/>
    </source>
</evidence>
<evidence type="ECO:0000256" key="3">
    <source>
        <dbReference type="RuleBase" id="RU000363"/>
    </source>
</evidence>
<sequence length="339" mass="36838">MALHLKNLENQRVIITGATTGIGLATARMAAEHGARLVLVARDEKSLRELCDEINNAGGSAVHVAVDVGDNAQVHRITQTAINTFGGFDTWINNAGASLYGNMLDIDEEDYHRLFDTTYWGVVYGSLEAARYLSKRRDGYAGAIINIGSVASDQAIPYQGMYSAAKHAVKGFTDALRMELEHVGAPISVTLIKPASIATPYPEHAGNVMDTEPTLPPPLYEPRIVARSILYCAEHPRRDMYVGGGGRLMAAMGHCAPRLMDKIMSAKVIGQQQTDKPEHRRHFSLQEPATDMRERTRYSRHVSKTSLYTNASMHPVLTTTVLAGALIGAVALAGRGSKN</sequence>
<feature type="domain" description="Ketoreductase" evidence="5">
    <location>
        <begin position="11"/>
        <end position="200"/>
    </location>
</feature>
<dbReference type="Gene3D" id="3.40.50.720">
    <property type="entry name" value="NAD(P)-binding Rossmann-like Domain"/>
    <property type="match status" value="1"/>
</dbReference>
<evidence type="ECO:0000256" key="1">
    <source>
        <dbReference type="ARBA" id="ARBA00006484"/>
    </source>
</evidence>
<keyword evidence="4" id="KW-0812">Transmembrane</keyword>
<dbReference type="OrthoDB" id="7301144at2"/>
<dbReference type="CDD" id="cd05360">
    <property type="entry name" value="SDR_c3"/>
    <property type="match status" value="1"/>
</dbReference>
<name>A0A365TT71_9GAMM</name>
<dbReference type="GO" id="GO:0016020">
    <property type="term" value="C:membrane"/>
    <property type="evidence" value="ECO:0007669"/>
    <property type="project" value="TreeGrafter"/>
</dbReference>
<dbReference type="RefSeq" id="WP_113267930.1">
    <property type="nucleotide sequence ID" value="NZ_QNTU01000001.1"/>
</dbReference>
<reference evidence="7" key="1">
    <citation type="submission" date="2018-06" db="EMBL/GenBank/DDBJ databases">
        <title>Whole genome sequencing of four bacterial strains from South Shetland trench revealing bio-synthetic gene clusters.</title>
        <authorList>
            <person name="Abdel-Mageed W.M."/>
            <person name="Lehri B."/>
            <person name="Jarmusch S."/>
            <person name="Miranda K."/>
            <person name="Goodfellow M."/>
            <person name="Jaspars M."/>
            <person name="Karlyshev A.V."/>
        </authorList>
    </citation>
    <scope>NUCLEOTIDE SEQUENCE [LARGE SCALE GENOMIC DNA]</scope>
    <source>
        <strain evidence="7">SST4</strain>
    </source>
</reference>
<feature type="transmembrane region" description="Helical" evidence="4">
    <location>
        <begin position="313"/>
        <end position="333"/>
    </location>
</feature>
<dbReference type="EMBL" id="QNTU01000001">
    <property type="protein sequence ID" value="RBI69275.1"/>
    <property type="molecule type" value="Genomic_DNA"/>
</dbReference>
<dbReference type="NCBIfam" id="NF005495">
    <property type="entry name" value="PRK07109.1"/>
    <property type="match status" value="1"/>
</dbReference>
<dbReference type="InterPro" id="IPR057326">
    <property type="entry name" value="KR_dom"/>
</dbReference>
<dbReference type="AlphaFoldDB" id="A0A365TT71"/>
<proteinExistence type="inferred from homology"/>
<organism evidence="6 7">
    <name type="scientific">Vreelandella sulfidaeris</name>
    <dbReference type="NCBI Taxonomy" id="115553"/>
    <lineage>
        <taxon>Bacteria</taxon>
        <taxon>Pseudomonadati</taxon>
        <taxon>Pseudomonadota</taxon>
        <taxon>Gammaproteobacteria</taxon>
        <taxon>Oceanospirillales</taxon>
        <taxon>Halomonadaceae</taxon>
        <taxon>Vreelandella</taxon>
    </lineage>
</organism>
<dbReference type="InterPro" id="IPR002347">
    <property type="entry name" value="SDR_fam"/>
</dbReference>
<dbReference type="GO" id="GO:0016491">
    <property type="term" value="F:oxidoreductase activity"/>
    <property type="evidence" value="ECO:0007669"/>
    <property type="project" value="UniProtKB-KW"/>
</dbReference>
<protein>
    <submittedName>
        <fullName evidence="6">Short-chain dehydrogenase</fullName>
    </submittedName>
</protein>
<dbReference type="PANTHER" id="PTHR44196:SF1">
    <property type="entry name" value="DEHYDROGENASE_REDUCTASE SDR FAMILY MEMBER 7B"/>
    <property type="match status" value="1"/>
</dbReference>
<dbReference type="PROSITE" id="PS00061">
    <property type="entry name" value="ADH_SHORT"/>
    <property type="match status" value="1"/>
</dbReference>
<keyword evidence="7" id="KW-1185">Reference proteome</keyword>
<dbReference type="SMART" id="SM00822">
    <property type="entry name" value="PKS_KR"/>
    <property type="match status" value="1"/>
</dbReference>
<dbReference type="Proteomes" id="UP000252204">
    <property type="component" value="Unassembled WGS sequence"/>
</dbReference>
<dbReference type="Pfam" id="PF00106">
    <property type="entry name" value="adh_short"/>
    <property type="match status" value="1"/>
</dbReference>
<dbReference type="InterPro" id="IPR020904">
    <property type="entry name" value="Sc_DH/Rdtase_CS"/>
</dbReference>